<dbReference type="Pfam" id="PF00294">
    <property type="entry name" value="PfkB"/>
    <property type="match status" value="1"/>
</dbReference>
<name>A0A9D1TWT3_9FIRM</name>
<evidence type="ECO:0000313" key="8">
    <source>
        <dbReference type="Proteomes" id="UP000823933"/>
    </source>
</evidence>
<evidence type="ECO:0000259" key="6">
    <source>
        <dbReference type="Pfam" id="PF00294"/>
    </source>
</evidence>
<reference evidence="7" key="1">
    <citation type="journal article" date="2021" name="PeerJ">
        <title>Extensive microbial diversity within the chicken gut microbiome revealed by metagenomics and culture.</title>
        <authorList>
            <person name="Gilroy R."/>
            <person name="Ravi A."/>
            <person name="Getino M."/>
            <person name="Pursley I."/>
            <person name="Horton D.L."/>
            <person name="Alikhan N.F."/>
            <person name="Baker D."/>
            <person name="Gharbi K."/>
            <person name="Hall N."/>
            <person name="Watson M."/>
            <person name="Adriaenssens E.M."/>
            <person name="Foster-Nyarko E."/>
            <person name="Jarju S."/>
            <person name="Secka A."/>
            <person name="Antonio M."/>
            <person name="Oren A."/>
            <person name="Chaudhuri R.R."/>
            <person name="La Ragione R."/>
            <person name="Hildebrand F."/>
            <person name="Pallen M.J."/>
        </authorList>
    </citation>
    <scope>NUCLEOTIDE SEQUENCE</scope>
    <source>
        <strain evidence="7">ChiHcolR34-3080</strain>
    </source>
</reference>
<dbReference type="AlphaFoldDB" id="A0A9D1TWT3"/>
<evidence type="ECO:0000256" key="1">
    <source>
        <dbReference type="ARBA" id="ARBA00010688"/>
    </source>
</evidence>
<comment type="similarity">
    <text evidence="1">Belongs to the carbohydrate kinase PfkB family.</text>
</comment>
<evidence type="ECO:0000313" key="7">
    <source>
        <dbReference type="EMBL" id="HIW09035.1"/>
    </source>
</evidence>
<dbReference type="PANTHER" id="PTHR43085:SF1">
    <property type="entry name" value="PSEUDOURIDINE KINASE-RELATED"/>
    <property type="match status" value="1"/>
</dbReference>
<dbReference type="InterPro" id="IPR029056">
    <property type="entry name" value="Ribokinase-like"/>
</dbReference>
<reference evidence="7" key="2">
    <citation type="submission" date="2021-04" db="EMBL/GenBank/DDBJ databases">
        <authorList>
            <person name="Gilroy R."/>
        </authorList>
    </citation>
    <scope>NUCLEOTIDE SEQUENCE</scope>
    <source>
        <strain evidence="7">ChiHcolR34-3080</strain>
    </source>
</reference>
<feature type="domain" description="Carbohydrate kinase PfkB" evidence="6">
    <location>
        <begin position="7"/>
        <end position="312"/>
    </location>
</feature>
<protein>
    <submittedName>
        <fullName evidence="7">Carbohydrate kinase</fullName>
    </submittedName>
</protein>
<dbReference type="GO" id="GO:0016301">
    <property type="term" value="F:kinase activity"/>
    <property type="evidence" value="ECO:0007669"/>
    <property type="project" value="UniProtKB-KW"/>
</dbReference>
<dbReference type="EMBL" id="DXHQ01000078">
    <property type="protein sequence ID" value="HIW09035.1"/>
    <property type="molecule type" value="Genomic_DNA"/>
</dbReference>
<comment type="caution">
    <text evidence="7">The sequence shown here is derived from an EMBL/GenBank/DDBJ whole genome shotgun (WGS) entry which is preliminary data.</text>
</comment>
<dbReference type="Proteomes" id="UP000823933">
    <property type="component" value="Unassembled WGS sequence"/>
</dbReference>
<dbReference type="PANTHER" id="PTHR43085">
    <property type="entry name" value="HEXOKINASE FAMILY MEMBER"/>
    <property type="match status" value="1"/>
</dbReference>
<evidence type="ECO:0000256" key="4">
    <source>
        <dbReference type="ARBA" id="ARBA00022777"/>
    </source>
</evidence>
<evidence type="ECO:0000256" key="5">
    <source>
        <dbReference type="ARBA" id="ARBA00022840"/>
    </source>
</evidence>
<sequence length="327" mass="34412">MNEKTFDVAALGELLIDFTQNGLSEQGNPLFEANPGGAPCNVLAMLRKLGKHCAFLGKVGADGFGRQLAAVAADAGIDLRGLRYDSEVHTTLAIVQTLPGGDRDFSFYRKPGADASLAPADLDEALLADCKIFHFGSLSLTGEPCRAATQKAVSLAKAAGVLISFDPNLRPPLWDSLDDAKAQIAWGLAQADVVKIADNELLFMTGEADFDRGAAILQEQYPNIRLLNVTAGAAGSHAYYGGRHVYVPGCALGGVIETTGAGDTFCACALNFVLERGLAGLTDADLAAMLRFANTAAYLVTTKKGAIKAMPTPEQVEATMARAQKDF</sequence>
<proteinExistence type="inferred from homology"/>
<keyword evidence="5" id="KW-0067">ATP-binding</keyword>
<keyword evidence="4 7" id="KW-0418">Kinase</keyword>
<keyword evidence="3" id="KW-0547">Nucleotide-binding</keyword>
<dbReference type="InterPro" id="IPR050306">
    <property type="entry name" value="PfkB_Carbo_kinase"/>
</dbReference>
<gene>
    <name evidence="7" type="ORF">H9890_06530</name>
</gene>
<organism evidence="7 8">
    <name type="scientific">Candidatus Faecalibacterium intestinigallinarum</name>
    <dbReference type="NCBI Taxonomy" id="2838581"/>
    <lineage>
        <taxon>Bacteria</taxon>
        <taxon>Bacillati</taxon>
        <taxon>Bacillota</taxon>
        <taxon>Clostridia</taxon>
        <taxon>Eubacteriales</taxon>
        <taxon>Oscillospiraceae</taxon>
        <taxon>Faecalibacterium</taxon>
    </lineage>
</organism>
<keyword evidence="2" id="KW-0808">Transferase</keyword>
<dbReference type="InterPro" id="IPR011611">
    <property type="entry name" value="PfkB_dom"/>
</dbReference>
<accession>A0A9D1TWT3</accession>
<dbReference type="GO" id="GO:0005524">
    <property type="term" value="F:ATP binding"/>
    <property type="evidence" value="ECO:0007669"/>
    <property type="project" value="UniProtKB-KW"/>
</dbReference>
<dbReference type="CDD" id="cd01167">
    <property type="entry name" value="bac_FRK"/>
    <property type="match status" value="1"/>
</dbReference>
<dbReference type="Gene3D" id="3.40.1190.20">
    <property type="match status" value="1"/>
</dbReference>
<evidence type="ECO:0000256" key="2">
    <source>
        <dbReference type="ARBA" id="ARBA00022679"/>
    </source>
</evidence>
<evidence type="ECO:0000256" key="3">
    <source>
        <dbReference type="ARBA" id="ARBA00022741"/>
    </source>
</evidence>
<dbReference type="SUPFAM" id="SSF53613">
    <property type="entry name" value="Ribokinase-like"/>
    <property type="match status" value="1"/>
</dbReference>